<reference evidence="1 2" key="1">
    <citation type="journal article" date="2023" name="G3 (Bethesda)">
        <title>A chromosome-length genome assembly and annotation of blackberry (Rubus argutus, cv. 'Hillquist').</title>
        <authorList>
            <person name="Bruna T."/>
            <person name="Aryal R."/>
            <person name="Dudchenko O."/>
            <person name="Sargent D.J."/>
            <person name="Mead D."/>
            <person name="Buti M."/>
            <person name="Cavallini A."/>
            <person name="Hytonen T."/>
            <person name="Andres J."/>
            <person name="Pham M."/>
            <person name="Weisz D."/>
            <person name="Mascagni F."/>
            <person name="Usai G."/>
            <person name="Natali L."/>
            <person name="Bassil N."/>
            <person name="Fernandez G.E."/>
            <person name="Lomsadze A."/>
            <person name="Armour M."/>
            <person name="Olukolu B."/>
            <person name="Poorten T."/>
            <person name="Britton C."/>
            <person name="Davik J."/>
            <person name="Ashrafi H."/>
            <person name="Aiden E.L."/>
            <person name="Borodovsky M."/>
            <person name="Worthington M."/>
        </authorList>
    </citation>
    <scope>NUCLEOTIDE SEQUENCE [LARGE SCALE GENOMIC DNA]</scope>
    <source>
        <strain evidence="1">PI 553951</strain>
    </source>
</reference>
<protein>
    <submittedName>
        <fullName evidence="1">Uncharacterized protein</fullName>
    </submittedName>
</protein>
<evidence type="ECO:0000313" key="1">
    <source>
        <dbReference type="EMBL" id="KAK9949841.1"/>
    </source>
</evidence>
<organism evidence="1 2">
    <name type="scientific">Rubus argutus</name>
    <name type="common">Southern blackberry</name>
    <dbReference type="NCBI Taxonomy" id="59490"/>
    <lineage>
        <taxon>Eukaryota</taxon>
        <taxon>Viridiplantae</taxon>
        <taxon>Streptophyta</taxon>
        <taxon>Embryophyta</taxon>
        <taxon>Tracheophyta</taxon>
        <taxon>Spermatophyta</taxon>
        <taxon>Magnoliopsida</taxon>
        <taxon>eudicotyledons</taxon>
        <taxon>Gunneridae</taxon>
        <taxon>Pentapetalae</taxon>
        <taxon>rosids</taxon>
        <taxon>fabids</taxon>
        <taxon>Rosales</taxon>
        <taxon>Rosaceae</taxon>
        <taxon>Rosoideae</taxon>
        <taxon>Rosoideae incertae sedis</taxon>
        <taxon>Rubus</taxon>
    </lineage>
</organism>
<gene>
    <name evidence="1" type="ORF">M0R45_005352</name>
</gene>
<evidence type="ECO:0000313" key="2">
    <source>
        <dbReference type="Proteomes" id="UP001457282"/>
    </source>
</evidence>
<dbReference type="AlphaFoldDB" id="A0AAW1YMG9"/>
<proteinExistence type="predicted"/>
<dbReference type="Proteomes" id="UP001457282">
    <property type="component" value="Unassembled WGS sequence"/>
</dbReference>
<sequence>MGMRGAAARLRLGLGGAIRDVKHHKNVSSSSSFCPVLLIRKCSSASCVTEKGGTGSSSSDKWLHLYFKEEYAGWYDNGPIWSSVKYPIRAIKLSHLLSPTKTDYEDSKLTEAVRTLRNYNNTLYRNWGGRYSSQIFFTLPKLTRSYAASDGGGQEFLFLEELPDGKLYCLSTEVGVEDREVFQVLDTTRKGRKKWLSLEAPPPLNLDARLTGPFPWPTFIGAPVGTKVLVWYPGREGAYCFDATQPEKGWLETTPSLGRCIPSLNCFHPLFVEHDEHQHEPGGSHHFLMFSFDPDAHDTVKVFLLSPNLDTFQPLNQPLVLPKLPFYFWDDPDASLDYQFVHLGPQKVCLVLHTFFFPISELDICRHLSAAQVEQIQFGGRNKGDLVFITFEYEITNLESLAIHYRVLTTRHSEYTHKRPKGGLVTHTMMAALAHVALV</sequence>
<dbReference type="EMBL" id="JBEDUW010000001">
    <property type="protein sequence ID" value="KAK9949841.1"/>
    <property type="molecule type" value="Genomic_DNA"/>
</dbReference>
<comment type="caution">
    <text evidence="1">The sequence shown here is derived from an EMBL/GenBank/DDBJ whole genome shotgun (WGS) entry which is preliminary data.</text>
</comment>
<accession>A0AAW1YMG9</accession>
<name>A0AAW1YMG9_RUBAR</name>
<keyword evidence="2" id="KW-1185">Reference proteome</keyword>